<dbReference type="AlphaFoldDB" id="A0A6H5HW78"/>
<dbReference type="OrthoDB" id="7553834at2759"/>
<protein>
    <submittedName>
        <fullName evidence="1">Uncharacterized protein</fullName>
    </submittedName>
</protein>
<organism evidence="1 2">
    <name type="scientific">Trichogramma brassicae</name>
    <dbReference type="NCBI Taxonomy" id="86971"/>
    <lineage>
        <taxon>Eukaryota</taxon>
        <taxon>Metazoa</taxon>
        <taxon>Ecdysozoa</taxon>
        <taxon>Arthropoda</taxon>
        <taxon>Hexapoda</taxon>
        <taxon>Insecta</taxon>
        <taxon>Pterygota</taxon>
        <taxon>Neoptera</taxon>
        <taxon>Endopterygota</taxon>
        <taxon>Hymenoptera</taxon>
        <taxon>Apocrita</taxon>
        <taxon>Proctotrupomorpha</taxon>
        <taxon>Chalcidoidea</taxon>
        <taxon>Trichogrammatidae</taxon>
        <taxon>Trichogramma</taxon>
    </lineage>
</organism>
<gene>
    <name evidence="1" type="ORF">TBRA_LOCUS14</name>
</gene>
<evidence type="ECO:0000313" key="1">
    <source>
        <dbReference type="EMBL" id="CAB0027784.1"/>
    </source>
</evidence>
<dbReference type="PANTHER" id="PTHR47331">
    <property type="entry name" value="PHD-TYPE DOMAIN-CONTAINING PROTEIN"/>
    <property type="match status" value="1"/>
</dbReference>
<proteinExistence type="predicted"/>
<reference evidence="1 2" key="1">
    <citation type="submission" date="2020-02" db="EMBL/GenBank/DDBJ databases">
        <authorList>
            <person name="Ferguson B K."/>
        </authorList>
    </citation>
    <scope>NUCLEOTIDE SEQUENCE [LARGE SCALE GENOMIC DNA]</scope>
</reference>
<dbReference type="Proteomes" id="UP000479190">
    <property type="component" value="Unassembled WGS sequence"/>
</dbReference>
<dbReference type="EMBL" id="CADCXV010000002">
    <property type="protein sequence ID" value="CAB0027784.1"/>
    <property type="molecule type" value="Genomic_DNA"/>
</dbReference>
<accession>A0A6H5HW78</accession>
<sequence length="119" mass="13967">MLDFGGRRYRADLAATAGSLDTLHRRMTRCPRFAQEYRSFMKTYIELGHMTEIPRHQIECRHPAYYIPHHGIWQASDHGPRLRVVFDASRLTSSGVSLNDVMCRGPKLQRDIWLVLLRW</sequence>
<name>A0A6H5HW78_9HYME</name>
<evidence type="ECO:0000313" key="2">
    <source>
        <dbReference type="Proteomes" id="UP000479190"/>
    </source>
</evidence>
<keyword evidence="2" id="KW-1185">Reference proteome</keyword>